<name>A0A4S8JY72_MUSBA</name>
<sequence>MASLSKGYGADERLGLGPSANPFERKRRDAFPNGPHRLLRLQNAEEAIPIAFGRGLAQRRACFVWAACSLFCPPG</sequence>
<feature type="region of interest" description="Disordered" evidence="1">
    <location>
        <begin position="1"/>
        <end position="34"/>
    </location>
</feature>
<accession>A0A4S8JY72</accession>
<keyword evidence="3" id="KW-1185">Reference proteome</keyword>
<gene>
    <name evidence="2" type="ORF">C4D60_Mb05t22770</name>
</gene>
<organism evidence="2 3">
    <name type="scientific">Musa balbisiana</name>
    <name type="common">Banana</name>
    <dbReference type="NCBI Taxonomy" id="52838"/>
    <lineage>
        <taxon>Eukaryota</taxon>
        <taxon>Viridiplantae</taxon>
        <taxon>Streptophyta</taxon>
        <taxon>Embryophyta</taxon>
        <taxon>Tracheophyta</taxon>
        <taxon>Spermatophyta</taxon>
        <taxon>Magnoliopsida</taxon>
        <taxon>Liliopsida</taxon>
        <taxon>Zingiberales</taxon>
        <taxon>Musaceae</taxon>
        <taxon>Musa</taxon>
    </lineage>
</organism>
<evidence type="ECO:0000313" key="2">
    <source>
        <dbReference type="EMBL" id="THU67258.1"/>
    </source>
</evidence>
<evidence type="ECO:0000256" key="1">
    <source>
        <dbReference type="SAM" id="MobiDB-lite"/>
    </source>
</evidence>
<dbReference type="Proteomes" id="UP000317650">
    <property type="component" value="Chromosome 5"/>
</dbReference>
<dbReference type="AlphaFoldDB" id="A0A4S8JY72"/>
<protein>
    <submittedName>
        <fullName evidence="2">Uncharacterized protein</fullName>
    </submittedName>
</protein>
<evidence type="ECO:0000313" key="3">
    <source>
        <dbReference type="Proteomes" id="UP000317650"/>
    </source>
</evidence>
<proteinExistence type="predicted"/>
<dbReference type="EMBL" id="PYDT01000003">
    <property type="protein sequence ID" value="THU67258.1"/>
    <property type="molecule type" value="Genomic_DNA"/>
</dbReference>
<reference evidence="2 3" key="1">
    <citation type="journal article" date="2019" name="Nat. Plants">
        <title>Genome sequencing of Musa balbisiana reveals subgenome evolution and function divergence in polyploid bananas.</title>
        <authorList>
            <person name="Yao X."/>
        </authorList>
    </citation>
    <scope>NUCLEOTIDE SEQUENCE [LARGE SCALE GENOMIC DNA]</scope>
    <source>
        <strain evidence="3">cv. DH-PKW</strain>
        <tissue evidence="2">Leaves</tissue>
    </source>
</reference>
<comment type="caution">
    <text evidence="2">The sequence shown here is derived from an EMBL/GenBank/DDBJ whole genome shotgun (WGS) entry which is preliminary data.</text>
</comment>